<gene>
    <name evidence="2" type="ORF">EYS09_09675</name>
</gene>
<evidence type="ECO:0000313" key="2">
    <source>
        <dbReference type="EMBL" id="TBO59878.1"/>
    </source>
</evidence>
<dbReference type="AlphaFoldDB" id="A0A4Q9HX65"/>
<protein>
    <submittedName>
        <fullName evidence="2">Uncharacterized protein</fullName>
    </submittedName>
</protein>
<dbReference type="Proteomes" id="UP000292452">
    <property type="component" value="Unassembled WGS sequence"/>
</dbReference>
<keyword evidence="3" id="KW-1185">Reference proteome</keyword>
<dbReference type="EMBL" id="SIXH01000061">
    <property type="protein sequence ID" value="TBO59878.1"/>
    <property type="molecule type" value="Genomic_DNA"/>
</dbReference>
<name>A0A4Q9HX65_STRKA</name>
<evidence type="ECO:0000256" key="1">
    <source>
        <dbReference type="SAM" id="MobiDB-lite"/>
    </source>
</evidence>
<evidence type="ECO:0000313" key="3">
    <source>
        <dbReference type="Proteomes" id="UP000292452"/>
    </source>
</evidence>
<organism evidence="2 3">
    <name type="scientific">Streptomyces kasugaensis</name>
    <dbReference type="NCBI Taxonomy" id="1946"/>
    <lineage>
        <taxon>Bacteria</taxon>
        <taxon>Bacillati</taxon>
        <taxon>Actinomycetota</taxon>
        <taxon>Actinomycetes</taxon>
        <taxon>Kitasatosporales</taxon>
        <taxon>Streptomycetaceae</taxon>
        <taxon>Streptomyces</taxon>
    </lineage>
</organism>
<comment type="caution">
    <text evidence="2">The sequence shown here is derived from an EMBL/GenBank/DDBJ whole genome shotgun (WGS) entry which is preliminary data.</text>
</comment>
<accession>A0A4Q9HX65</accession>
<proteinExistence type="predicted"/>
<sequence length="269" mass="29477">MTPAEAAELLAHCAAFDRRTIGEADARAWARALHDVPLDDDTRGAIAEHYGHTDKWITAAQVREMRARIRTGRLEAAHPVYEGNPDETGEQFVANRQAQITAAAEGHLPARTIAQAIGAAPTEELLALLPGVGHQVTDEPQPYVDEATRAEIRSTLPGNRAALVELDVDCPHDRCRAGRRHLCKSSRGKELRGTVHGQRRDAYAIRRAACAECGAPPQHPCATPEPHPIRIRAATSDRPVPNRRQLDRLMRTPPAPRETRAHHTSGGNR</sequence>
<feature type="region of interest" description="Disordered" evidence="1">
    <location>
        <begin position="232"/>
        <end position="269"/>
    </location>
</feature>
<reference evidence="2 3" key="1">
    <citation type="submission" date="2019-02" db="EMBL/GenBank/DDBJ databases">
        <title>Draft Genome Sequence of Streptomyces sp. AM-2504, identified by 16S rRNA comparative analysis as a Streptomyces Kasugaensis strain.</title>
        <authorList>
            <person name="Napolioni V."/>
            <person name="Giuliodori A.M."/>
            <person name="Spurio R."/>
            <person name="Fabbretti A."/>
        </authorList>
    </citation>
    <scope>NUCLEOTIDE SEQUENCE [LARGE SCALE GENOMIC DNA]</scope>
    <source>
        <strain evidence="2 3">AM-2504</strain>
    </source>
</reference>
<dbReference type="RefSeq" id="WP_131122908.1">
    <property type="nucleotide sequence ID" value="NZ_SIXH01000061.1"/>
</dbReference>